<reference evidence="7 8" key="2">
    <citation type="journal article" date="2009" name="PLoS ONE">
        <title>An integrated genetic and cytogenetic map of the cucumber genome.</title>
        <authorList>
            <person name="Ren Y."/>
            <person name="Zhang Z."/>
            <person name="Liu J."/>
            <person name="Staub J.E."/>
            <person name="Han Y."/>
            <person name="Cheng Z."/>
            <person name="Li X."/>
            <person name="Lu J."/>
            <person name="Miao H."/>
            <person name="Kang H."/>
            <person name="Xie B."/>
            <person name="Gu X."/>
            <person name="Wang X."/>
            <person name="Du Y."/>
            <person name="Jin W."/>
            <person name="Huang S."/>
        </authorList>
    </citation>
    <scope>NUCLEOTIDE SEQUENCE [LARGE SCALE GENOMIC DNA]</scope>
    <source>
        <strain evidence="8">cv. 9930</strain>
    </source>
</reference>
<evidence type="ECO:0000256" key="3">
    <source>
        <dbReference type="ARBA" id="ARBA00023163"/>
    </source>
</evidence>
<reference evidence="7 8" key="1">
    <citation type="journal article" date="2009" name="Nat. Genet.">
        <title>The genome of the cucumber, Cucumis sativus L.</title>
        <authorList>
            <person name="Huang S."/>
            <person name="Li R."/>
            <person name="Zhang Z."/>
            <person name="Li L."/>
            <person name="Gu X."/>
            <person name="Fan W."/>
            <person name="Lucas W.J."/>
            <person name="Wang X."/>
            <person name="Xie B."/>
            <person name="Ni P."/>
            <person name="Ren Y."/>
            <person name="Zhu H."/>
            <person name="Li J."/>
            <person name="Lin K."/>
            <person name="Jin W."/>
            <person name="Fei Z."/>
            <person name="Li G."/>
            <person name="Staub J."/>
            <person name="Kilian A."/>
            <person name="van der Vossen E.A."/>
            <person name="Wu Y."/>
            <person name="Guo J."/>
            <person name="He J."/>
            <person name="Jia Z."/>
            <person name="Ren Y."/>
            <person name="Tian G."/>
            <person name="Lu Y."/>
            <person name="Ruan J."/>
            <person name="Qian W."/>
            <person name="Wang M."/>
            <person name="Huang Q."/>
            <person name="Li B."/>
            <person name="Xuan Z."/>
            <person name="Cao J."/>
            <person name="Asan"/>
            <person name="Wu Z."/>
            <person name="Zhang J."/>
            <person name="Cai Q."/>
            <person name="Bai Y."/>
            <person name="Zhao B."/>
            <person name="Han Y."/>
            <person name="Li Y."/>
            <person name="Li X."/>
            <person name="Wang S."/>
            <person name="Shi Q."/>
            <person name="Liu S."/>
            <person name="Cho W.K."/>
            <person name="Kim J.Y."/>
            <person name="Xu Y."/>
            <person name="Heller-Uszynska K."/>
            <person name="Miao H."/>
            <person name="Cheng Z."/>
            <person name="Zhang S."/>
            <person name="Wu J."/>
            <person name="Yang Y."/>
            <person name="Kang H."/>
            <person name="Li M."/>
            <person name="Liang H."/>
            <person name="Ren X."/>
            <person name="Shi Z."/>
            <person name="Wen M."/>
            <person name="Jian M."/>
            <person name="Yang H."/>
            <person name="Zhang G."/>
            <person name="Yang Z."/>
            <person name="Chen R."/>
            <person name="Liu S."/>
            <person name="Li J."/>
            <person name="Ma L."/>
            <person name="Liu H."/>
            <person name="Zhou Y."/>
            <person name="Zhao J."/>
            <person name="Fang X."/>
            <person name="Li G."/>
            <person name="Fang L."/>
            <person name="Li Y."/>
            <person name="Liu D."/>
            <person name="Zheng H."/>
            <person name="Zhang Y."/>
            <person name="Qin N."/>
            <person name="Li Z."/>
            <person name="Yang G."/>
            <person name="Yang S."/>
            <person name="Bolund L."/>
            <person name="Kristiansen K."/>
            <person name="Zheng H."/>
            <person name="Li S."/>
            <person name="Zhang X."/>
            <person name="Yang H."/>
            <person name="Wang J."/>
            <person name="Sun R."/>
            <person name="Zhang B."/>
            <person name="Jiang S."/>
            <person name="Wang J."/>
            <person name="Du Y."/>
            <person name="Li S."/>
        </authorList>
    </citation>
    <scope>NUCLEOTIDE SEQUENCE [LARGE SCALE GENOMIC DNA]</scope>
    <source>
        <strain evidence="8">cv. 9930</strain>
    </source>
</reference>
<keyword evidence="4" id="KW-0539">Nucleus</keyword>
<keyword evidence="3" id="KW-0804">Transcription</keyword>
<comment type="subcellular location">
    <subcellularLocation>
        <location evidence="1">Nucleus</location>
    </subcellularLocation>
</comment>
<keyword evidence="8" id="KW-1185">Reference proteome</keyword>
<dbReference type="SUPFAM" id="SSF47459">
    <property type="entry name" value="HLH, helix-loop-helix DNA-binding domain"/>
    <property type="match status" value="1"/>
</dbReference>
<dbReference type="EMBL" id="CM002922">
    <property type="protein sequence ID" value="KGN63446.1"/>
    <property type="molecule type" value="Genomic_DNA"/>
</dbReference>
<dbReference type="GO" id="GO:0005634">
    <property type="term" value="C:nucleus"/>
    <property type="evidence" value="ECO:0000318"/>
    <property type="project" value="GO_Central"/>
</dbReference>
<dbReference type="FunFam" id="4.10.280.10:FF:000002">
    <property type="entry name" value="Basic helix-loop-helix transcription factor"/>
    <property type="match status" value="1"/>
</dbReference>
<organism evidence="7 8">
    <name type="scientific">Cucumis sativus</name>
    <name type="common">Cucumber</name>
    <dbReference type="NCBI Taxonomy" id="3659"/>
    <lineage>
        <taxon>Eukaryota</taxon>
        <taxon>Viridiplantae</taxon>
        <taxon>Streptophyta</taxon>
        <taxon>Embryophyta</taxon>
        <taxon>Tracheophyta</taxon>
        <taxon>Spermatophyta</taxon>
        <taxon>Magnoliopsida</taxon>
        <taxon>eudicotyledons</taxon>
        <taxon>Gunneridae</taxon>
        <taxon>Pentapetalae</taxon>
        <taxon>rosids</taxon>
        <taxon>fabids</taxon>
        <taxon>Cucurbitales</taxon>
        <taxon>Cucurbitaceae</taxon>
        <taxon>Benincaseae</taxon>
        <taxon>Cucumis</taxon>
    </lineage>
</organism>
<evidence type="ECO:0000256" key="2">
    <source>
        <dbReference type="ARBA" id="ARBA00023015"/>
    </source>
</evidence>
<dbReference type="InterPro" id="IPR024097">
    <property type="entry name" value="bHLH_ZIP_TF"/>
</dbReference>
<dbReference type="Gene3D" id="4.10.280.10">
    <property type="entry name" value="Helix-loop-helix DNA-binding domain"/>
    <property type="match status" value="1"/>
</dbReference>
<protein>
    <recommendedName>
        <fullName evidence="6">BHLH domain-containing protein</fullName>
    </recommendedName>
</protein>
<gene>
    <name evidence="7" type="ORF">Csa_1G000700</name>
</gene>
<dbReference type="Gramene" id="KGN63446">
    <property type="protein sequence ID" value="KGN63446"/>
    <property type="gene ID" value="Csa_1G000700"/>
</dbReference>
<evidence type="ECO:0000256" key="1">
    <source>
        <dbReference type="ARBA" id="ARBA00004123"/>
    </source>
</evidence>
<evidence type="ECO:0000256" key="4">
    <source>
        <dbReference type="ARBA" id="ARBA00023242"/>
    </source>
</evidence>
<dbReference type="OrthoDB" id="1928604at2759"/>
<evidence type="ECO:0000313" key="8">
    <source>
        <dbReference type="Proteomes" id="UP000029981"/>
    </source>
</evidence>
<dbReference type="STRING" id="3659.A0A0A0LTX6"/>
<feature type="region of interest" description="Disordered" evidence="5">
    <location>
        <begin position="109"/>
        <end position="129"/>
    </location>
</feature>
<dbReference type="CDD" id="cd18919">
    <property type="entry name" value="bHLH_AtBPE_like"/>
    <property type="match status" value="1"/>
</dbReference>
<dbReference type="GO" id="GO:0003700">
    <property type="term" value="F:DNA-binding transcription factor activity"/>
    <property type="evidence" value="ECO:0000318"/>
    <property type="project" value="GO_Central"/>
</dbReference>
<evidence type="ECO:0000256" key="5">
    <source>
        <dbReference type="SAM" id="MobiDB-lite"/>
    </source>
</evidence>
<dbReference type="Pfam" id="PF00010">
    <property type="entry name" value="HLH"/>
    <property type="match status" value="1"/>
</dbReference>
<dbReference type="Proteomes" id="UP000029981">
    <property type="component" value="Chromosome 1"/>
</dbReference>
<accession>A0A0A0LTX6</accession>
<proteinExistence type="predicted"/>
<reference evidence="7 8" key="3">
    <citation type="journal article" date="2010" name="BMC Genomics">
        <title>Transcriptome sequencing and comparative analysis of cucumber flowers with different sex types.</title>
        <authorList>
            <person name="Guo S."/>
            <person name="Zheng Y."/>
            <person name="Joung J.G."/>
            <person name="Liu S."/>
            <person name="Zhang Z."/>
            <person name="Crasta O.R."/>
            <person name="Sobral B.W."/>
            <person name="Xu Y."/>
            <person name="Huang S."/>
            <person name="Fei Z."/>
        </authorList>
    </citation>
    <scope>NUCLEOTIDE SEQUENCE [LARGE SCALE GENOMIC DNA]</scope>
    <source>
        <strain evidence="8">cv. 9930</strain>
    </source>
</reference>
<feature type="region of interest" description="Disordered" evidence="5">
    <location>
        <begin position="36"/>
        <end position="84"/>
    </location>
</feature>
<dbReference type="SMART" id="SM00353">
    <property type="entry name" value="HLH"/>
    <property type="match status" value="1"/>
</dbReference>
<evidence type="ECO:0000313" key="7">
    <source>
        <dbReference type="EMBL" id="KGN63446.1"/>
    </source>
</evidence>
<keyword evidence="2" id="KW-0805">Transcription regulation</keyword>
<dbReference type="InterPro" id="IPR011598">
    <property type="entry name" value="bHLH_dom"/>
</dbReference>
<dbReference type="InterPro" id="IPR036638">
    <property type="entry name" value="HLH_DNA-bd_sf"/>
</dbReference>
<reference evidence="7 8" key="4">
    <citation type="journal article" date="2011" name="BMC Genomics">
        <title>RNA-Seq improves annotation of protein-coding genes in the cucumber genome.</title>
        <authorList>
            <person name="Li Z."/>
            <person name="Zhang Z."/>
            <person name="Yan P."/>
            <person name="Huang S."/>
            <person name="Fei Z."/>
            <person name="Lin K."/>
        </authorList>
    </citation>
    <scope>NUCLEOTIDE SEQUENCE [LARGE SCALE GENOMIC DNA]</scope>
    <source>
        <strain evidence="8">cv. 9930</strain>
    </source>
</reference>
<sequence length="275" mass="30171">MNSNACGWELLEETAPNLQTPHNYYHHLLPPQFQSAAASSSNYQTPQHHHSLAPDHHIYMPSSHSHPPSAEEEDPNGSKGGECKRRCYNRAKAGGRSGCKKKMMIKTQHDPADHVRARRGQATDSHSLAERVRRQKISQRMKVLQTLVPGCHKVTGKALMLDEIINYVQSLQNQVEFLSMKLASLDPVLHDFGMDFPEVLLVGTPASEILNGNGMVSHSEHAELAYNNMAPIYNTFQATGGGGGGSPILTPGNSSFINPSPLFLDHGNTSQLHLS</sequence>
<evidence type="ECO:0000259" key="6">
    <source>
        <dbReference type="PROSITE" id="PS50888"/>
    </source>
</evidence>
<dbReference type="PROSITE" id="PS50888">
    <property type="entry name" value="BHLH"/>
    <property type="match status" value="1"/>
</dbReference>
<feature type="domain" description="BHLH" evidence="6">
    <location>
        <begin position="121"/>
        <end position="171"/>
    </location>
</feature>
<dbReference type="PANTHER" id="PTHR12565:SF444">
    <property type="entry name" value="TRANSCRIPTION FACTOR BHLH62-RELATED"/>
    <property type="match status" value="1"/>
</dbReference>
<name>A0A0A0LTX6_CUCSA</name>
<dbReference type="KEGG" id="csv:101208544"/>
<dbReference type="GO" id="GO:0046983">
    <property type="term" value="F:protein dimerization activity"/>
    <property type="evidence" value="ECO:0007669"/>
    <property type="project" value="InterPro"/>
</dbReference>
<dbReference type="PANTHER" id="PTHR12565">
    <property type="entry name" value="STEROL REGULATORY ELEMENT-BINDING PROTEIN"/>
    <property type="match status" value="1"/>
</dbReference>
<dbReference type="AlphaFoldDB" id="A0A0A0LTX6"/>